<organism evidence="3">
    <name type="scientific">Arthrobacter sp. K5</name>
    <dbReference type="NCBI Taxonomy" id="2839623"/>
    <lineage>
        <taxon>Bacteria</taxon>
        <taxon>Bacillati</taxon>
        <taxon>Actinomycetota</taxon>
        <taxon>Actinomycetes</taxon>
        <taxon>Micrococcales</taxon>
        <taxon>Micrococcaceae</taxon>
        <taxon>Arthrobacter</taxon>
    </lineage>
</organism>
<name>A0AAU8EQA5_9MICC</name>
<feature type="compositionally biased region" description="Basic and acidic residues" evidence="1">
    <location>
        <begin position="165"/>
        <end position="176"/>
    </location>
</feature>
<feature type="signal peptide" evidence="2">
    <location>
        <begin position="1"/>
        <end position="23"/>
    </location>
</feature>
<protein>
    <submittedName>
        <fullName evidence="3">Mucin-associated surface protein</fullName>
    </submittedName>
</protein>
<evidence type="ECO:0000256" key="1">
    <source>
        <dbReference type="SAM" id="MobiDB-lite"/>
    </source>
</evidence>
<feature type="compositionally biased region" description="Pro residues" evidence="1">
    <location>
        <begin position="138"/>
        <end position="148"/>
    </location>
</feature>
<dbReference type="EMBL" id="CP159279">
    <property type="protein sequence ID" value="XCH11124.1"/>
    <property type="molecule type" value="Genomic_DNA"/>
</dbReference>
<sequence length="176" mass="17293">MSPRQTPAAWRRAMTVITGFTLAAAVAGCAGTAPELETGAAAKLQERVLEVTRSAAGSNPAAALKSLARLSSELDAAAAAGQVSFKRHRSITAAINSVRADLTAAQAARNAAAQAAAAKATAAPKPSPTTPPAAAAPVPAPAPAPVPAPANSGRQDSSGKGSPEGNKDKGSGKNKD</sequence>
<evidence type="ECO:0000313" key="3">
    <source>
        <dbReference type="EMBL" id="XCH11124.1"/>
    </source>
</evidence>
<dbReference type="AlphaFoldDB" id="A0AAU8EQA5"/>
<dbReference type="RefSeq" id="WP_353711568.1">
    <property type="nucleotide sequence ID" value="NZ_CP159279.1"/>
</dbReference>
<reference evidence="3" key="1">
    <citation type="submission" date="2024-06" db="EMBL/GenBank/DDBJ databases">
        <title>Biodegradation of dimethachlon by Arthrobacter sp. K5: mechanistic insights and ecological implications.</title>
        <authorList>
            <person name="Hu S."/>
            <person name="Lu P."/>
        </authorList>
    </citation>
    <scope>NUCLEOTIDE SEQUENCE</scope>
    <source>
        <strain evidence="3">K5</strain>
    </source>
</reference>
<proteinExistence type="predicted"/>
<keyword evidence="2" id="KW-0732">Signal</keyword>
<feature type="chain" id="PRO_5043784212" evidence="2">
    <location>
        <begin position="24"/>
        <end position="176"/>
    </location>
</feature>
<accession>A0AAU8EQA5</accession>
<evidence type="ECO:0000256" key="2">
    <source>
        <dbReference type="SAM" id="SignalP"/>
    </source>
</evidence>
<feature type="compositionally biased region" description="Low complexity" evidence="1">
    <location>
        <begin position="115"/>
        <end position="124"/>
    </location>
</feature>
<gene>
    <name evidence="3" type="ORF">ABRP34_20360</name>
</gene>
<feature type="region of interest" description="Disordered" evidence="1">
    <location>
        <begin position="115"/>
        <end position="176"/>
    </location>
</feature>
<dbReference type="PROSITE" id="PS51257">
    <property type="entry name" value="PROKAR_LIPOPROTEIN"/>
    <property type="match status" value="1"/>
</dbReference>